<keyword evidence="2" id="KW-0285">Flavoprotein</keyword>
<gene>
    <name evidence="5" type="primary">padH</name>
    <name evidence="5" type="ORF">SPACI_045390</name>
</gene>
<reference evidence="5" key="1">
    <citation type="submission" date="2024-05" db="EMBL/GenBank/DDBJ databases">
        <title>Isolation and characterization of Sporomusa carbonis sp. nov., a carboxydotrophic hydrogenogen in the genus of Sporomusa isolated from a charcoal burning pile.</title>
        <authorList>
            <person name="Boeer T."/>
            <person name="Rosenbaum F."/>
            <person name="Eysell L."/>
            <person name="Mueller V."/>
            <person name="Daniel R."/>
            <person name="Poehlein A."/>
        </authorList>
    </citation>
    <scope>NUCLEOTIDE SEQUENCE [LARGE SCALE GENOMIC DNA]</scope>
    <source>
        <strain evidence="5">DSM 3132</strain>
    </source>
</reference>
<dbReference type="RefSeq" id="WP_093793508.1">
    <property type="nucleotide sequence ID" value="NZ_CP155571.1"/>
</dbReference>
<keyword evidence="6" id="KW-1185">Reference proteome</keyword>
<dbReference type="PANTHER" id="PTHR43429">
    <property type="entry name" value="PYRIDINE NUCLEOTIDE-DISULFIDE OXIDOREDUCTASE DOMAIN-CONTAINING"/>
    <property type="match status" value="1"/>
</dbReference>
<evidence type="ECO:0000259" key="4">
    <source>
        <dbReference type="Pfam" id="PF07992"/>
    </source>
</evidence>
<evidence type="ECO:0000313" key="6">
    <source>
        <dbReference type="Proteomes" id="UP000216052"/>
    </source>
</evidence>
<protein>
    <submittedName>
        <fullName evidence="5">NADH-dependent phenylglyoxylate dehydrogenase subunit epsilon</fullName>
        <ecNumber evidence="5">1.2.1.58</ecNumber>
    </submittedName>
</protein>
<dbReference type="Gene3D" id="3.50.50.60">
    <property type="entry name" value="FAD/NAD(P)-binding domain"/>
    <property type="match status" value="2"/>
</dbReference>
<name>A0ABZ3J8T3_SPOA4</name>
<dbReference type="PRINTS" id="PR00411">
    <property type="entry name" value="PNDRDTASEI"/>
</dbReference>
<organism evidence="5 6">
    <name type="scientific">Sporomusa acidovorans (strain ATCC 49682 / DSM 3132 / Mol)</name>
    <dbReference type="NCBI Taxonomy" id="1123286"/>
    <lineage>
        <taxon>Bacteria</taxon>
        <taxon>Bacillati</taxon>
        <taxon>Bacillota</taxon>
        <taxon>Negativicutes</taxon>
        <taxon>Selenomonadales</taxon>
        <taxon>Sporomusaceae</taxon>
        <taxon>Sporomusa</taxon>
    </lineage>
</organism>
<proteinExistence type="predicted"/>
<dbReference type="EMBL" id="CP155571">
    <property type="protein sequence ID" value="XFO74429.1"/>
    <property type="molecule type" value="Genomic_DNA"/>
</dbReference>
<dbReference type="PRINTS" id="PR00368">
    <property type="entry name" value="FADPNR"/>
</dbReference>
<dbReference type="EC" id="1.2.1.58" evidence="5"/>
<dbReference type="PANTHER" id="PTHR43429:SF3">
    <property type="entry name" value="NITRITE REDUCTASE [NAD(P)H]"/>
    <property type="match status" value="1"/>
</dbReference>
<keyword evidence="3" id="KW-0274">FAD</keyword>
<dbReference type="InterPro" id="IPR050260">
    <property type="entry name" value="FAD-bd_OxRdtase"/>
</dbReference>
<dbReference type="InterPro" id="IPR036188">
    <property type="entry name" value="FAD/NAD-bd_sf"/>
</dbReference>
<dbReference type="Proteomes" id="UP000216052">
    <property type="component" value="Chromosome"/>
</dbReference>
<dbReference type="GO" id="GO:0047110">
    <property type="term" value="F:phenylglyoxylate dehydrogenase (acylating) activity"/>
    <property type="evidence" value="ECO:0007669"/>
    <property type="project" value="UniProtKB-EC"/>
</dbReference>
<dbReference type="Pfam" id="PF07992">
    <property type="entry name" value="Pyr_redox_2"/>
    <property type="match status" value="1"/>
</dbReference>
<dbReference type="SUPFAM" id="SSF51905">
    <property type="entry name" value="FAD/NAD(P)-binding domain"/>
    <property type="match status" value="2"/>
</dbReference>
<feature type="domain" description="FAD/NAD(P)-binding" evidence="4">
    <location>
        <begin position="5"/>
        <end position="286"/>
    </location>
</feature>
<keyword evidence="5" id="KW-0560">Oxidoreductase</keyword>
<evidence type="ECO:0000256" key="1">
    <source>
        <dbReference type="ARBA" id="ARBA00001974"/>
    </source>
</evidence>
<comment type="cofactor">
    <cofactor evidence="1">
        <name>FAD</name>
        <dbReference type="ChEBI" id="CHEBI:57692"/>
    </cofactor>
</comment>
<dbReference type="InterPro" id="IPR023753">
    <property type="entry name" value="FAD/NAD-binding_dom"/>
</dbReference>
<evidence type="ECO:0000256" key="3">
    <source>
        <dbReference type="ARBA" id="ARBA00022827"/>
    </source>
</evidence>
<evidence type="ECO:0000313" key="5">
    <source>
        <dbReference type="EMBL" id="XFO74429.1"/>
    </source>
</evidence>
<sequence length="418" mass="45517">MDNAKYLIIGAGPAALAAARSIRAINQTAMITLVTREETLPYSPAVLPYLLSKELTENDLFVKGKDILRNANLKLVCGKEVVEILHDANKVKYSNGECETYDKLLIATGAGPQIPPIDKLEPENIYTFRTYGDFERLHRGLGPKENIAIYGAGLVAVEAAEKLCMAGHAVTIIARSSLLRKYFSPQNVALIEKAFKQNGGKVITQNTLVSAQTVQNKLELVLSGGEKLTVDRLIVATGVAGNMLASSEISVVAGGIKADKHMQTNLPNVYVAGDIAAAPSFFDGENATCPILPEAVSQGRVAGANMAGEELEYKGWISENQLRCFDESLFSVGITNPQAEAGYEVSETAADKSFLKLVFKEDYLVGVEGVNMKFIHPGVFTYLIREQVSVKKYKQLLLAKPREAACWLMLQDRKNNMI</sequence>
<evidence type="ECO:0000256" key="2">
    <source>
        <dbReference type="ARBA" id="ARBA00022630"/>
    </source>
</evidence>
<accession>A0ABZ3J8T3</accession>